<accession>W7TA22</accession>
<gene>
    <name evidence="3" type="ORF">Naga_100553g1</name>
</gene>
<reference evidence="3 4" key="1">
    <citation type="journal article" date="2014" name="Mol. Plant">
        <title>Chromosome Scale Genome Assembly and Transcriptome Profiling of Nannochloropsis gaditana in Nitrogen Depletion.</title>
        <authorList>
            <person name="Corteggiani Carpinelli E."/>
            <person name="Telatin A."/>
            <person name="Vitulo N."/>
            <person name="Forcato C."/>
            <person name="D'Angelo M."/>
            <person name="Schiavon R."/>
            <person name="Vezzi A."/>
            <person name="Giacometti G.M."/>
            <person name="Morosinotto T."/>
            <person name="Valle G."/>
        </authorList>
    </citation>
    <scope>NUCLEOTIDE SEQUENCE [LARGE SCALE GENOMIC DNA]</scope>
    <source>
        <strain evidence="3 4">B-31</strain>
    </source>
</reference>
<comment type="caution">
    <text evidence="3">The sequence shown here is derived from an EMBL/GenBank/DDBJ whole genome shotgun (WGS) entry which is preliminary data.</text>
</comment>
<protein>
    <submittedName>
        <fullName evidence="3">Uncharacterized protein</fullName>
    </submittedName>
</protein>
<keyword evidence="4" id="KW-1185">Reference proteome</keyword>
<organism evidence="3 4">
    <name type="scientific">Nannochloropsis gaditana</name>
    <dbReference type="NCBI Taxonomy" id="72520"/>
    <lineage>
        <taxon>Eukaryota</taxon>
        <taxon>Sar</taxon>
        <taxon>Stramenopiles</taxon>
        <taxon>Ochrophyta</taxon>
        <taxon>Eustigmatophyceae</taxon>
        <taxon>Eustigmatales</taxon>
        <taxon>Monodopsidaceae</taxon>
        <taxon>Nannochloropsis</taxon>
    </lineage>
</organism>
<feature type="chain" id="PRO_5004900403" evidence="2">
    <location>
        <begin position="22"/>
        <end position="177"/>
    </location>
</feature>
<dbReference type="OrthoDB" id="10570304at2759"/>
<evidence type="ECO:0000313" key="4">
    <source>
        <dbReference type="Proteomes" id="UP000019335"/>
    </source>
</evidence>
<feature type="signal peptide" evidence="2">
    <location>
        <begin position="1"/>
        <end position="21"/>
    </location>
</feature>
<evidence type="ECO:0000256" key="1">
    <source>
        <dbReference type="SAM" id="MobiDB-lite"/>
    </source>
</evidence>
<evidence type="ECO:0000313" key="3">
    <source>
        <dbReference type="EMBL" id="EWM23217.1"/>
    </source>
</evidence>
<name>W7TA22_9STRA</name>
<dbReference type="AlphaFoldDB" id="W7TA22"/>
<dbReference type="EMBL" id="AZIL01001768">
    <property type="protein sequence ID" value="EWM23217.1"/>
    <property type="molecule type" value="Genomic_DNA"/>
</dbReference>
<feature type="region of interest" description="Disordered" evidence="1">
    <location>
        <begin position="125"/>
        <end position="177"/>
    </location>
</feature>
<evidence type="ECO:0000256" key="2">
    <source>
        <dbReference type="SAM" id="SignalP"/>
    </source>
</evidence>
<sequence length="177" mass="18525">MRVRYSSALLLALSLASTSFAVPPTEDAATSATANGAASALLGDLQNPIGDPGDVLAGIIHENWDSIFKKDSGGVKGLLHRKRQLLSDLGLEAADADSLEVETGAGTEGDLEGGDEEQVLAYSPKLPGRGQSLIPSLRKRNPLLPSSEGSQPVRLRTAWRVQRPLGAPKAPVLGRPT</sequence>
<keyword evidence="2" id="KW-0732">Signal</keyword>
<dbReference type="Proteomes" id="UP000019335">
    <property type="component" value="Chromosome 18"/>
</dbReference>
<proteinExistence type="predicted"/>